<evidence type="ECO:0000313" key="4">
    <source>
        <dbReference type="Proteomes" id="UP000198788"/>
    </source>
</evidence>
<organism evidence="3 4">
    <name type="scientific">Brevundimonas viscosa</name>
    <dbReference type="NCBI Taxonomy" id="871741"/>
    <lineage>
        <taxon>Bacteria</taxon>
        <taxon>Pseudomonadati</taxon>
        <taxon>Pseudomonadota</taxon>
        <taxon>Alphaproteobacteria</taxon>
        <taxon>Caulobacterales</taxon>
        <taxon>Caulobacteraceae</taxon>
        <taxon>Brevundimonas</taxon>
    </lineage>
</organism>
<feature type="domain" description="EfeO-type cupredoxin-like" evidence="2">
    <location>
        <begin position="13"/>
        <end position="109"/>
    </location>
</feature>
<feature type="signal peptide" evidence="1">
    <location>
        <begin position="1"/>
        <end position="25"/>
    </location>
</feature>
<sequence length="111" mass="11799">MRPGLSRRSVLAGAAALAVAPAPPAATPARTHTIVMERMRFGPSPEGLRIGDTIVWVNRDPVRHTATARDGAFDVDLAPRASGRTVIRKAGTIPYICRLHPAMTGRLVVAP</sequence>
<evidence type="ECO:0000259" key="2">
    <source>
        <dbReference type="Pfam" id="PF13473"/>
    </source>
</evidence>
<dbReference type="EMBL" id="FOZV01000002">
    <property type="protein sequence ID" value="SFS44775.1"/>
    <property type="molecule type" value="Genomic_DNA"/>
</dbReference>
<evidence type="ECO:0000256" key="1">
    <source>
        <dbReference type="SAM" id="SignalP"/>
    </source>
</evidence>
<dbReference type="Pfam" id="PF13473">
    <property type="entry name" value="Cupredoxin_1"/>
    <property type="match status" value="1"/>
</dbReference>
<accession>A0A1I6PXI8</accession>
<evidence type="ECO:0000313" key="3">
    <source>
        <dbReference type="EMBL" id="SFS44775.1"/>
    </source>
</evidence>
<dbReference type="InterPro" id="IPR052721">
    <property type="entry name" value="ET_Amicyanin"/>
</dbReference>
<protein>
    <submittedName>
        <fullName evidence="3">Plastocyanin</fullName>
    </submittedName>
</protein>
<dbReference type="PROSITE" id="PS51318">
    <property type="entry name" value="TAT"/>
    <property type="match status" value="1"/>
</dbReference>
<dbReference type="SUPFAM" id="SSF49503">
    <property type="entry name" value="Cupredoxins"/>
    <property type="match status" value="1"/>
</dbReference>
<dbReference type="Gene3D" id="2.60.40.420">
    <property type="entry name" value="Cupredoxins - blue copper proteins"/>
    <property type="match status" value="1"/>
</dbReference>
<dbReference type="InterPro" id="IPR008972">
    <property type="entry name" value="Cupredoxin"/>
</dbReference>
<dbReference type="PANTHER" id="PTHR36507:SF1">
    <property type="entry name" value="BLL1555 PROTEIN"/>
    <property type="match status" value="1"/>
</dbReference>
<name>A0A1I6PXI8_9CAUL</name>
<feature type="chain" id="PRO_5011453909" evidence="1">
    <location>
        <begin position="26"/>
        <end position="111"/>
    </location>
</feature>
<proteinExistence type="predicted"/>
<dbReference type="InterPro" id="IPR028096">
    <property type="entry name" value="EfeO_Cupredoxin"/>
</dbReference>
<dbReference type="RefSeq" id="WP_092308116.1">
    <property type="nucleotide sequence ID" value="NZ_FOZV01000002.1"/>
</dbReference>
<reference evidence="4" key="1">
    <citation type="submission" date="2016-10" db="EMBL/GenBank/DDBJ databases">
        <authorList>
            <person name="Varghese N."/>
            <person name="Submissions S."/>
        </authorList>
    </citation>
    <scope>NUCLEOTIDE SEQUENCE [LARGE SCALE GENOMIC DNA]</scope>
    <source>
        <strain evidence="4">CGMCC 1.10683</strain>
    </source>
</reference>
<dbReference type="Proteomes" id="UP000198788">
    <property type="component" value="Unassembled WGS sequence"/>
</dbReference>
<gene>
    <name evidence="3" type="ORF">SAMN05192570_1365</name>
</gene>
<dbReference type="STRING" id="871741.SAMN05192570_1365"/>
<dbReference type="PANTHER" id="PTHR36507">
    <property type="entry name" value="BLL1555 PROTEIN"/>
    <property type="match status" value="1"/>
</dbReference>
<dbReference type="InterPro" id="IPR006311">
    <property type="entry name" value="TAT_signal"/>
</dbReference>
<dbReference type="OrthoDB" id="9796416at2"/>
<keyword evidence="4" id="KW-1185">Reference proteome</keyword>
<keyword evidence="1" id="KW-0732">Signal</keyword>
<dbReference type="AlphaFoldDB" id="A0A1I6PXI8"/>